<evidence type="ECO:0000313" key="3">
    <source>
        <dbReference type="EMBL" id="TGZ67256.1"/>
    </source>
</evidence>
<feature type="chain" id="PRO_5020366428" description="Beta-lactamase-related domain-containing protein" evidence="1">
    <location>
        <begin position="20"/>
        <end position="441"/>
    </location>
</feature>
<dbReference type="PANTHER" id="PTHR43319">
    <property type="entry name" value="BETA-LACTAMASE-RELATED"/>
    <property type="match status" value="1"/>
</dbReference>
<dbReference type="Gene3D" id="3.40.710.10">
    <property type="entry name" value="DD-peptidase/beta-lactamase superfamily"/>
    <property type="match status" value="1"/>
</dbReference>
<protein>
    <recommendedName>
        <fullName evidence="2">Beta-lactamase-related domain-containing protein</fullName>
    </recommendedName>
</protein>
<evidence type="ECO:0000259" key="2">
    <source>
        <dbReference type="Pfam" id="PF00144"/>
    </source>
</evidence>
<dbReference type="OrthoDB" id="5946976at2759"/>
<name>A0A4S2LUY6_OPIFE</name>
<dbReference type="PANTHER" id="PTHR43319:SF3">
    <property type="entry name" value="BETA-LACTAMASE-RELATED DOMAIN-CONTAINING PROTEIN"/>
    <property type="match status" value="1"/>
</dbReference>
<dbReference type="InterPro" id="IPR052907">
    <property type="entry name" value="Beta-lactamase/esterase"/>
</dbReference>
<dbReference type="AlphaFoldDB" id="A0A4S2LUY6"/>
<comment type="caution">
    <text evidence="3">The sequence shown here is derived from an EMBL/GenBank/DDBJ whole genome shotgun (WGS) entry which is preliminary data.</text>
</comment>
<feature type="domain" description="Beta-lactamase-related" evidence="2">
    <location>
        <begin position="49"/>
        <end position="417"/>
    </location>
</feature>
<reference evidence="3 4" key="1">
    <citation type="journal article" date="2019" name="BMC Genomics">
        <title>New insights from Opisthorchis felineus genome: update on genomics of the epidemiologically important liver flukes.</title>
        <authorList>
            <person name="Ershov N.I."/>
            <person name="Mordvinov V.A."/>
            <person name="Prokhortchouk E.B."/>
            <person name="Pakharukova M.Y."/>
            <person name="Gunbin K.V."/>
            <person name="Ustyantsev K."/>
            <person name="Genaev M.A."/>
            <person name="Blinov A.G."/>
            <person name="Mazur A."/>
            <person name="Boulygina E."/>
            <person name="Tsygankova S."/>
            <person name="Khrameeva E."/>
            <person name="Chekanov N."/>
            <person name="Fan G."/>
            <person name="Xiao A."/>
            <person name="Zhang H."/>
            <person name="Xu X."/>
            <person name="Yang H."/>
            <person name="Solovyev V."/>
            <person name="Lee S.M."/>
            <person name="Liu X."/>
            <person name="Afonnikov D.A."/>
            <person name="Skryabin K.G."/>
        </authorList>
    </citation>
    <scope>NUCLEOTIDE SEQUENCE [LARGE SCALE GENOMIC DNA]</scope>
    <source>
        <strain evidence="3">AK-0245</strain>
        <tissue evidence="3">Whole organism</tissue>
    </source>
</reference>
<keyword evidence="4" id="KW-1185">Reference proteome</keyword>
<dbReference type="EMBL" id="SJOL01006423">
    <property type="protein sequence ID" value="TGZ67256.1"/>
    <property type="molecule type" value="Genomic_DNA"/>
</dbReference>
<dbReference type="SUPFAM" id="SSF56601">
    <property type="entry name" value="beta-lactamase/transpeptidase-like"/>
    <property type="match status" value="1"/>
</dbReference>
<dbReference type="PROSITE" id="PS51257">
    <property type="entry name" value="PROKAR_LIPOPROTEIN"/>
    <property type="match status" value="1"/>
</dbReference>
<gene>
    <name evidence="3" type="ORF">CRM22_004914</name>
</gene>
<dbReference type="Proteomes" id="UP000308267">
    <property type="component" value="Unassembled WGS sequence"/>
</dbReference>
<evidence type="ECO:0000256" key="1">
    <source>
        <dbReference type="SAM" id="SignalP"/>
    </source>
</evidence>
<sequence>MTSFRSAIFLGVSIAVISCLYNRCTQLPPVMSGSSSFEFRSVAHTYRGLLQSGLEQGSSFVVYHADNNVVNFHGGYTDLRFLLPWSSETVTQSFTLSLLSVSFTFALLRERLLINLTDPLAKYIPSFSVPDITISDLLTHQSGFPYFLDSVSLTQWGENYRAVLKNITHQVPSVAPKKRVMHLHSLALLADAIVRKADARERSLGHYFLEEVVWPLGIDILLGIPRSQHYRAARTYHADWFSVLQAFVRFDFRYLWTNLRANPWMPYGGSREKAVNVFSDYKLLLNWHPDLLELPLASSNMFTNARGLARLFQLLLPHARHSCPLHQDDNSDTNQKCYNFNNETVKWMLSAHDSTAFEDPVLQRPLALTASGLMMSTSPEGNPIFGMWDDIMGQMVFLDPARRLTVAYMTNHAHGRSLSQDPIIYSLVQSVYSCLTNPGAV</sequence>
<proteinExistence type="predicted"/>
<evidence type="ECO:0000313" key="4">
    <source>
        <dbReference type="Proteomes" id="UP000308267"/>
    </source>
</evidence>
<keyword evidence="1" id="KW-0732">Signal</keyword>
<dbReference type="InterPro" id="IPR012338">
    <property type="entry name" value="Beta-lactam/transpept-like"/>
</dbReference>
<dbReference type="Pfam" id="PF00144">
    <property type="entry name" value="Beta-lactamase"/>
    <property type="match status" value="1"/>
</dbReference>
<accession>A0A4S2LUY6</accession>
<dbReference type="STRING" id="147828.A0A4S2LUY6"/>
<organism evidence="3 4">
    <name type="scientific">Opisthorchis felineus</name>
    <dbReference type="NCBI Taxonomy" id="147828"/>
    <lineage>
        <taxon>Eukaryota</taxon>
        <taxon>Metazoa</taxon>
        <taxon>Spiralia</taxon>
        <taxon>Lophotrochozoa</taxon>
        <taxon>Platyhelminthes</taxon>
        <taxon>Trematoda</taxon>
        <taxon>Digenea</taxon>
        <taxon>Opisthorchiida</taxon>
        <taxon>Opisthorchiata</taxon>
        <taxon>Opisthorchiidae</taxon>
        <taxon>Opisthorchis</taxon>
    </lineage>
</organism>
<feature type="signal peptide" evidence="1">
    <location>
        <begin position="1"/>
        <end position="19"/>
    </location>
</feature>
<dbReference type="InterPro" id="IPR001466">
    <property type="entry name" value="Beta-lactam-related"/>
</dbReference>